<dbReference type="InterPro" id="IPR022894">
    <property type="entry name" value="Oligoribonuclease"/>
</dbReference>
<dbReference type="NCBIfam" id="NF003765">
    <property type="entry name" value="PRK05359.1"/>
    <property type="match status" value="1"/>
</dbReference>
<keyword evidence="3" id="KW-0378">Hydrolase</keyword>
<name>A0A316UVX4_9BASI</name>
<evidence type="ECO:0000313" key="6">
    <source>
        <dbReference type="EMBL" id="PWN28948.1"/>
    </source>
</evidence>
<dbReference type="GO" id="GO:0000175">
    <property type="term" value="F:3'-5'-RNA exonuclease activity"/>
    <property type="evidence" value="ECO:0007669"/>
    <property type="project" value="InterPro"/>
</dbReference>
<dbReference type="SMART" id="SM00479">
    <property type="entry name" value="EXOIII"/>
    <property type="match status" value="1"/>
</dbReference>
<gene>
    <name evidence="6" type="ORF">BDZ90DRAFT_135016</name>
</gene>
<dbReference type="GO" id="GO:0005739">
    <property type="term" value="C:mitochondrion"/>
    <property type="evidence" value="ECO:0007669"/>
    <property type="project" value="TreeGrafter"/>
</dbReference>
<dbReference type="Proteomes" id="UP000245884">
    <property type="component" value="Unassembled WGS sequence"/>
</dbReference>
<organism evidence="6 7">
    <name type="scientific">Jaminaea rosea</name>
    <dbReference type="NCBI Taxonomy" id="1569628"/>
    <lineage>
        <taxon>Eukaryota</taxon>
        <taxon>Fungi</taxon>
        <taxon>Dikarya</taxon>
        <taxon>Basidiomycota</taxon>
        <taxon>Ustilaginomycotina</taxon>
        <taxon>Exobasidiomycetes</taxon>
        <taxon>Microstromatales</taxon>
        <taxon>Microstromatales incertae sedis</taxon>
        <taxon>Jaminaea</taxon>
    </lineage>
</organism>
<sequence length="204" mass="22523">MSLPLGGYSPIPPPPASRKLNVRDGPLVWIDCEMTGLEPSDRIIEIAVIVTDGQLNPLDEGVAYSIRTPKPVLDAMGEWCVTTHGNSGLTAACLNPSISRDHADVRAAILAYVIDRVPDKRVACLAGNTVHADAVFLKREAPELIEHLHYRIVDVSSIKEIAKRWYGGDTVWSKGKASHRALDDIRDSIAELKYYRQKIFVKNV</sequence>
<dbReference type="Pfam" id="PF00929">
    <property type="entry name" value="RNase_T"/>
    <property type="match status" value="1"/>
</dbReference>
<dbReference type="PANTHER" id="PTHR11046">
    <property type="entry name" value="OLIGORIBONUCLEASE, MITOCHONDRIAL"/>
    <property type="match status" value="1"/>
</dbReference>
<dbReference type="EMBL" id="KZ819664">
    <property type="protein sequence ID" value="PWN28948.1"/>
    <property type="molecule type" value="Genomic_DNA"/>
</dbReference>
<dbReference type="STRING" id="1569628.A0A316UVX4"/>
<evidence type="ECO:0000313" key="7">
    <source>
        <dbReference type="Proteomes" id="UP000245884"/>
    </source>
</evidence>
<evidence type="ECO:0000259" key="5">
    <source>
        <dbReference type="SMART" id="SM00479"/>
    </source>
</evidence>
<proteinExistence type="inferred from homology"/>
<keyword evidence="7" id="KW-1185">Reference proteome</keyword>
<accession>A0A316UVX4</accession>
<dbReference type="Gene3D" id="3.30.420.10">
    <property type="entry name" value="Ribonuclease H-like superfamily/Ribonuclease H"/>
    <property type="match status" value="1"/>
</dbReference>
<dbReference type="FunFam" id="3.30.420.10:FF:000003">
    <property type="entry name" value="Oligoribonuclease"/>
    <property type="match status" value="1"/>
</dbReference>
<dbReference type="InterPro" id="IPR013520">
    <property type="entry name" value="Ribonucl_H"/>
</dbReference>
<evidence type="ECO:0000256" key="3">
    <source>
        <dbReference type="ARBA" id="ARBA00022801"/>
    </source>
</evidence>
<evidence type="ECO:0000256" key="4">
    <source>
        <dbReference type="ARBA" id="ARBA00022839"/>
    </source>
</evidence>
<comment type="similarity">
    <text evidence="1">Belongs to the oligoribonuclease family.</text>
</comment>
<dbReference type="PANTHER" id="PTHR11046:SF0">
    <property type="entry name" value="OLIGORIBONUCLEASE, MITOCHONDRIAL"/>
    <property type="match status" value="1"/>
</dbReference>
<dbReference type="CDD" id="cd06135">
    <property type="entry name" value="Orn"/>
    <property type="match status" value="1"/>
</dbReference>
<dbReference type="RefSeq" id="XP_025363560.1">
    <property type="nucleotide sequence ID" value="XM_025503413.1"/>
</dbReference>
<dbReference type="SUPFAM" id="SSF53098">
    <property type="entry name" value="Ribonuclease H-like"/>
    <property type="match status" value="1"/>
</dbReference>
<evidence type="ECO:0000256" key="2">
    <source>
        <dbReference type="ARBA" id="ARBA00022722"/>
    </source>
</evidence>
<dbReference type="OrthoDB" id="270189at2759"/>
<reference evidence="6 7" key="1">
    <citation type="journal article" date="2018" name="Mol. Biol. Evol.">
        <title>Broad Genomic Sampling Reveals a Smut Pathogenic Ancestry of the Fungal Clade Ustilaginomycotina.</title>
        <authorList>
            <person name="Kijpornyongpan T."/>
            <person name="Mondo S.J."/>
            <person name="Barry K."/>
            <person name="Sandor L."/>
            <person name="Lee J."/>
            <person name="Lipzen A."/>
            <person name="Pangilinan J."/>
            <person name="LaButti K."/>
            <person name="Hainaut M."/>
            <person name="Henrissat B."/>
            <person name="Grigoriev I.V."/>
            <person name="Spatafora J.W."/>
            <person name="Aime M.C."/>
        </authorList>
    </citation>
    <scope>NUCLEOTIDE SEQUENCE [LARGE SCALE GENOMIC DNA]</scope>
    <source>
        <strain evidence="6 7">MCA 5214</strain>
    </source>
</reference>
<evidence type="ECO:0000256" key="1">
    <source>
        <dbReference type="ARBA" id="ARBA00009921"/>
    </source>
</evidence>
<dbReference type="AlphaFoldDB" id="A0A316UVX4"/>
<protein>
    <submittedName>
        <fullName evidence="6">Ribonuclease H-like protein</fullName>
    </submittedName>
</protein>
<feature type="domain" description="Exonuclease" evidence="5">
    <location>
        <begin position="26"/>
        <end position="201"/>
    </location>
</feature>
<dbReference type="InterPro" id="IPR036397">
    <property type="entry name" value="RNaseH_sf"/>
</dbReference>
<keyword evidence="2" id="KW-0540">Nuclease</keyword>
<dbReference type="GO" id="GO:0003676">
    <property type="term" value="F:nucleic acid binding"/>
    <property type="evidence" value="ECO:0007669"/>
    <property type="project" value="InterPro"/>
</dbReference>
<dbReference type="GeneID" id="37025236"/>
<keyword evidence="4" id="KW-0269">Exonuclease</keyword>
<dbReference type="InterPro" id="IPR012337">
    <property type="entry name" value="RNaseH-like_sf"/>
</dbReference>